<comment type="caution">
    <text evidence="1">The sequence shown here is derived from an EMBL/GenBank/DDBJ whole genome shotgun (WGS) entry which is preliminary data.</text>
</comment>
<dbReference type="Proteomes" id="UP000680670">
    <property type="component" value="Unassembled WGS sequence"/>
</dbReference>
<keyword evidence="2" id="KW-1185">Reference proteome</keyword>
<protein>
    <submittedName>
        <fullName evidence="1">Uncharacterized protein</fullName>
    </submittedName>
</protein>
<name>A0ABQ4KZG4_SIMTE</name>
<accession>A0ABQ4KZG4</accession>
<dbReference type="EMBL" id="BORJ01000009">
    <property type="protein sequence ID" value="GIN97420.1"/>
    <property type="molecule type" value="Genomic_DNA"/>
</dbReference>
<evidence type="ECO:0000313" key="2">
    <source>
        <dbReference type="Proteomes" id="UP000680670"/>
    </source>
</evidence>
<evidence type="ECO:0000313" key="1">
    <source>
        <dbReference type="EMBL" id="GIN97420.1"/>
    </source>
</evidence>
<proteinExistence type="predicted"/>
<sequence>MFFVKLITIYDKYHPKVMTFMSTPNWYLLLSLDVTSIGRGSHEQREDETTA</sequence>
<gene>
    <name evidence="1" type="ORF">J6TS1_32900</name>
</gene>
<organism evidence="1 2">
    <name type="scientific">Siminovitchia terrae</name>
    <name type="common">Bacillus terrae</name>
    <dbReference type="NCBI Taxonomy" id="1914933"/>
    <lineage>
        <taxon>Bacteria</taxon>
        <taxon>Bacillati</taxon>
        <taxon>Bacillota</taxon>
        <taxon>Bacilli</taxon>
        <taxon>Bacillales</taxon>
        <taxon>Bacillaceae</taxon>
        <taxon>Siminovitchia</taxon>
    </lineage>
</organism>
<reference evidence="1 2" key="1">
    <citation type="submission" date="2021-03" db="EMBL/GenBank/DDBJ databases">
        <title>Antimicrobial resistance genes in bacteria isolated from Japanese honey, and their potential for conferring macrolide and lincosamide resistance in the American foulbrood pathogen Paenibacillus larvae.</title>
        <authorList>
            <person name="Okamoto M."/>
            <person name="Kumagai M."/>
            <person name="Kanamori H."/>
            <person name="Takamatsu D."/>
        </authorList>
    </citation>
    <scope>NUCLEOTIDE SEQUENCE [LARGE SCALE GENOMIC DNA]</scope>
    <source>
        <strain evidence="1 2">J6TS1</strain>
    </source>
</reference>